<dbReference type="KEGG" id="nou:Natoc_3718"/>
<dbReference type="RefSeq" id="WP_015322867.1">
    <property type="nucleotide sequence ID" value="NC_019974.1"/>
</dbReference>
<reference evidence="2 3" key="1">
    <citation type="submission" date="2012-11" db="EMBL/GenBank/DDBJ databases">
        <title>FINISHED of Natronococcus occultus SP4, DSM 3396.</title>
        <authorList>
            <consortium name="DOE Joint Genome Institute"/>
            <person name="Eisen J."/>
            <person name="Huntemann M."/>
            <person name="Wei C.-L."/>
            <person name="Han J."/>
            <person name="Detter J.C."/>
            <person name="Han C."/>
            <person name="Tapia R."/>
            <person name="Chen A."/>
            <person name="Kyrpides N."/>
            <person name="Mavromatis K."/>
            <person name="Markowitz V."/>
            <person name="Szeto E."/>
            <person name="Ivanova N."/>
            <person name="Mikhailova N."/>
            <person name="Ovchinnikova G."/>
            <person name="Pagani I."/>
            <person name="Pati A."/>
            <person name="Goodwin L."/>
            <person name="Nordberg H.P."/>
            <person name="Cantor M.N."/>
            <person name="Hua S.X."/>
            <person name="Woyke T."/>
            <person name="Eisen J."/>
            <person name="Klenk H.-P."/>
            <person name="Klenk H.-P."/>
        </authorList>
    </citation>
    <scope>NUCLEOTIDE SEQUENCE [LARGE SCALE GENOMIC DNA]</scope>
    <source>
        <strain evidence="2 3">SP4</strain>
    </source>
</reference>
<keyword evidence="1" id="KW-0812">Transmembrane</keyword>
<dbReference type="EMBL" id="CP003929">
    <property type="protein sequence ID" value="AGB39433.1"/>
    <property type="molecule type" value="Genomic_DNA"/>
</dbReference>
<keyword evidence="1" id="KW-0472">Membrane</keyword>
<keyword evidence="1" id="KW-1133">Transmembrane helix</keyword>
<proteinExistence type="predicted"/>
<name>L0K5N6_9EURY</name>
<accession>L0K5N6</accession>
<gene>
    <name evidence="2" type="ORF">Natoc_3718</name>
</gene>
<evidence type="ECO:0000313" key="3">
    <source>
        <dbReference type="Proteomes" id="UP000010878"/>
    </source>
</evidence>
<dbReference type="HOGENOM" id="CLU_2857188_0_0_2"/>
<organism evidence="2 3">
    <name type="scientific">Natronococcus occultus SP4</name>
    <dbReference type="NCBI Taxonomy" id="694430"/>
    <lineage>
        <taxon>Archaea</taxon>
        <taxon>Methanobacteriati</taxon>
        <taxon>Methanobacteriota</taxon>
        <taxon>Stenosarchaea group</taxon>
        <taxon>Halobacteria</taxon>
        <taxon>Halobacteriales</taxon>
        <taxon>Natrialbaceae</taxon>
        <taxon>Natronococcus</taxon>
    </lineage>
</organism>
<evidence type="ECO:0000256" key="1">
    <source>
        <dbReference type="SAM" id="Phobius"/>
    </source>
</evidence>
<dbReference type="GeneID" id="14402566"/>
<feature type="transmembrane region" description="Helical" evidence="1">
    <location>
        <begin position="35"/>
        <end position="54"/>
    </location>
</feature>
<keyword evidence="3" id="KW-1185">Reference proteome</keyword>
<protein>
    <submittedName>
        <fullName evidence="2">Uncharacterized protein</fullName>
    </submittedName>
</protein>
<evidence type="ECO:0000313" key="2">
    <source>
        <dbReference type="EMBL" id="AGB39433.1"/>
    </source>
</evidence>
<feature type="transmembrane region" description="Helical" evidence="1">
    <location>
        <begin position="12"/>
        <end position="29"/>
    </location>
</feature>
<dbReference type="AlphaFoldDB" id="L0K5N6"/>
<dbReference type="Proteomes" id="UP000010878">
    <property type="component" value="Chromosome"/>
</dbReference>
<sequence>MDEALLDAHLRAIRAAIIAVALALLAISVNLGSLGLGGTLLAATAIGFIMYSVAPSSFASKTDA</sequence>